<comment type="subcellular location">
    <subcellularLocation>
        <location evidence="1">Endoplasmic reticulum membrane</location>
        <topology evidence="1">Single-pass membrane protein</topology>
    </subcellularLocation>
</comment>
<dbReference type="PANTHER" id="PTHR23158">
    <property type="entry name" value="MELANOMA INHIBITORY ACTIVITY-RELATED"/>
    <property type="match status" value="1"/>
</dbReference>
<evidence type="ECO:0000256" key="6">
    <source>
        <dbReference type="ARBA" id="ARBA00023180"/>
    </source>
</evidence>
<keyword evidence="2 7" id="KW-0728">SH3 domain</keyword>
<dbReference type="InterPro" id="IPR036028">
    <property type="entry name" value="SH3-like_dom_sf"/>
</dbReference>
<dbReference type="InterPro" id="IPR051500">
    <property type="entry name" value="cTAGE_MIA/OTOR"/>
</dbReference>
<sequence>MAEAGVHRILLFVISVTKCLVATKLLADLKKCGDLECETLISRVSSMKDYRGPDCRYLNFSKGEEISVYVKLAGEREDLWAGSKGKDFGYFPRDAVQIEEVFITEEIQISATESDFLCLGVSYTFENEDSELNSNNGEHIYSYEEDKDQKSSIYENDFQIEHGLYATSESTLFEDQFPSSEVFKDVRITSESKDWEEIEAGGVEQDHIPEVDHVSPSSAVPEVRGWFGLGGEQVEARAFELVIEPVQESSLQSRKIAVEDENDLKELNNGEPQTEHKQEPESQFDLVPEKQSEASKSEHLLQPQASGWFGGGFTSYLGFGDKDTGHELLFKENDTPLQDVPNSVSPDEEATEILTEKEDIITNDSSVLKLSWFDFGFGMLGFAYVNEDKIISDDGKTEDGGGDKHKHPSVGAFDPDKKQEIKMMKITETEHQIDKKRVLKKTHYSETLAYFKKFLHKFDNPWSFQNIPKEAELPFPKQILDQNNVVENDETEEFSVENYPTDNMKVMSLKSRHSQSGMVSKIELPMKIHGEVHFKTLSSESNDEKSNSSVDTEGPPQMKTDRSTENTLLTIPQKEAASEFQILKYLFQIDVYDFMNSVFSPIVILTGRVSWPFKSFTIILPILLNTGVAAKFV</sequence>
<evidence type="ECO:0000256" key="4">
    <source>
        <dbReference type="ARBA" id="ARBA00022824"/>
    </source>
</evidence>
<gene>
    <name evidence="12" type="primary">MIA2</name>
</gene>
<evidence type="ECO:0000256" key="3">
    <source>
        <dbReference type="ARBA" id="ARBA00022729"/>
    </source>
</evidence>
<feature type="chain" id="PRO_5046729477" evidence="9">
    <location>
        <begin position="23"/>
        <end position="633"/>
    </location>
</feature>
<evidence type="ECO:0000256" key="5">
    <source>
        <dbReference type="ARBA" id="ARBA00023054"/>
    </source>
</evidence>
<dbReference type="SUPFAM" id="SSF50044">
    <property type="entry name" value="SH3-domain"/>
    <property type="match status" value="1"/>
</dbReference>
<dbReference type="InterPro" id="IPR001452">
    <property type="entry name" value="SH3_domain"/>
</dbReference>
<evidence type="ECO:0000256" key="8">
    <source>
        <dbReference type="SAM" id="MobiDB-lite"/>
    </source>
</evidence>
<dbReference type="InterPro" id="IPR035555">
    <property type="entry name" value="MIA2_SH3"/>
</dbReference>
<evidence type="ECO:0000313" key="12">
    <source>
        <dbReference type="RefSeq" id="XP_008582555.1"/>
    </source>
</evidence>
<dbReference type="RefSeq" id="XP_008582555.1">
    <property type="nucleotide sequence ID" value="XM_008584333.1"/>
</dbReference>
<evidence type="ECO:0000256" key="7">
    <source>
        <dbReference type="PROSITE-ProRule" id="PRU00192"/>
    </source>
</evidence>
<keyword evidence="4" id="KW-0256">Endoplasmic reticulum</keyword>
<protein>
    <submittedName>
        <fullName evidence="12">Melanoma inhibitory activity protein 2</fullName>
    </submittedName>
</protein>
<organism evidence="11 12">
    <name type="scientific">Galeopterus variegatus</name>
    <name type="common">Malayan flying lemur</name>
    <name type="synonym">Cynocephalus variegatus</name>
    <dbReference type="NCBI Taxonomy" id="482537"/>
    <lineage>
        <taxon>Eukaryota</taxon>
        <taxon>Metazoa</taxon>
        <taxon>Chordata</taxon>
        <taxon>Craniata</taxon>
        <taxon>Vertebrata</taxon>
        <taxon>Euteleostomi</taxon>
        <taxon>Mammalia</taxon>
        <taxon>Eutheria</taxon>
        <taxon>Euarchontoglires</taxon>
        <taxon>Dermoptera</taxon>
        <taxon>Cynocephalidae</taxon>
        <taxon>Galeopterus</taxon>
    </lineage>
</organism>
<evidence type="ECO:0000313" key="11">
    <source>
        <dbReference type="Proteomes" id="UP000694923"/>
    </source>
</evidence>
<name>A0ABM0RPL4_GALVR</name>
<dbReference type="PROSITE" id="PS50002">
    <property type="entry name" value="SH3"/>
    <property type="match status" value="1"/>
</dbReference>
<dbReference type="PANTHER" id="PTHR23158:SF38">
    <property type="entry name" value="MELANOMA INHIBITORY ACTIVITY PROTEIN 2"/>
    <property type="match status" value="1"/>
</dbReference>
<proteinExistence type="predicted"/>
<feature type="signal peptide" evidence="9">
    <location>
        <begin position="1"/>
        <end position="22"/>
    </location>
</feature>
<keyword evidence="3 9" id="KW-0732">Signal</keyword>
<dbReference type="Pfam" id="PF07653">
    <property type="entry name" value="SH3_2"/>
    <property type="match status" value="1"/>
</dbReference>
<dbReference type="GeneID" id="103600102"/>
<feature type="region of interest" description="Disordered" evidence="8">
    <location>
        <begin position="260"/>
        <end position="301"/>
    </location>
</feature>
<reference evidence="12" key="1">
    <citation type="submission" date="2025-08" db="UniProtKB">
        <authorList>
            <consortium name="RefSeq"/>
        </authorList>
    </citation>
    <scope>IDENTIFICATION</scope>
</reference>
<evidence type="ECO:0000256" key="9">
    <source>
        <dbReference type="SAM" id="SignalP"/>
    </source>
</evidence>
<accession>A0ABM0RPL4</accession>
<dbReference type="Proteomes" id="UP000694923">
    <property type="component" value="Unplaced"/>
</dbReference>
<feature type="compositionally biased region" description="Basic and acidic residues" evidence="8">
    <location>
        <begin position="287"/>
        <end position="299"/>
    </location>
</feature>
<feature type="compositionally biased region" description="Basic and acidic residues" evidence="8">
    <location>
        <begin position="264"/>
        <end position="280"/>
    </location>
</feature>
<dbReference type="Gene3D" id="2.30.30.40">
    <property type="entry name" value="SH3 Domains"/>
    <property type="match status" value="1"/>
</dbReference>
<feature type="domain" description="SH3" evidence="10">
    <location>
        <begin position="39"/>
        <end position="101"/>
    </location>
</feature>
<evidence type="ECO:0000256" key="2">
    <source>
        <dbReference type="ARBA" id="ARBA00022443"/>
    </source>
</evidence>
<keyword evidence="5" id="KW-0175">Coiled coil</keyword>
<keyword evidence="6" id="KW-0325">Glycoprotein</keyword>
<feature type="region of interest" description="Disordered" evidence="8">
    <location>
        <begin position="537"/>
        <end position="566"/>
    </location>
</feature>
<evidence type="ECO:0000256" key="1">
    <source>
        <dbReference type="ARBA" id="ARBA00004389"/>
    </source>
</evidence>
<evidence type="ECO:0000259" key="10">
    <source>
        <dbReference type="PROSITE" id="PS50002"/>
    </source>
</evidence>
<dbReference type="CDD" id="cd11892">
    <property type="entry name" value="SH3_MIA2"/>
    <property type="match status" value="1"/>
</dbReference>
<keyword evidence="11" id="KW-1185">Reference proteome</keyword>